<dbReference type="Proteomes" id="UP001060085">
    <property type="component" value="Linkage Group LG08"/>
</dbReference>
<protein>
    <submittedName>
        <fullName evidence="1">Uncharacterized protein</fullName>
    </submittedName>
</protein>
<evidence type="ECO:0000313" key="1">
    <source>
        <dbReference type="EMBL" id="KAI5647203.1"/>
    </source>
</evidence>
<evidence type="ECO:0000313" key="2">
    <source>
        <dbReference type="Proteomes" id="UP001060085"/>
    </source>
</evidence>
<dbReference type="EMBL" id="CM044708">
    <property type="protein sequence ID" value="KAI5647203.1"/>
    <property type="molecule type" value="Genomic_DNA"/>
</dbReference>
<organism evidence="1 2">
    <name type="scientific">Catharanthus roseus</name>
    <name type="common">Madagascar periwinkle</name>
    <name type="synonym">Vinca rosea</name>
    <dbReference type="NCBI Taxonomy" id="4058"/>
    <lineage>
        <taxon>Eukaryota</taxon>
        <taxon>Viridiplantae</taxon>
        <taxon>Streptophyta</taxon>
        <taxon>Embryophyta</taxon>
        <taxon>Tracheophyta</taxon>
        <taxon>Spermatophyta</taxon>
        <taxon>Magnoliopsida</taxon>
        <taxon>eudicotyledons</taxon>
        <taxon>Gunneridae</taxon>
        <taxon>Pentapetalae</taxon>
        <taxon>asterids</taxon>
        <taxon>lamiids</taxon>
        <taxon>Gentianales</taxon>
        <taxon>Apocynaceae</taxon>
        <taxon>Rauvolfioideae</taxon>
        <taxon>Vinceae</taxon>
        <taxon>Catharanthinae</taxon>
        <taxon>Catharanthus</taxon>
    </lineage>
</organism>
<comment type="caution">
    <text evidence="1">The sequence shown here is derived from an EMBL/GenBank/DDBJ whole genome shotgun (WGS) entry which is preliminary data.</text>
</comment>
<gene>
    <name evidence="1" type="ORF">M9H77_33208</name>
</gene>
<reference evidence="2" key="1">
    <citation type="journal article" date="2023" name="Nat. Plants">
        <title>Single-cell RNA sequencing provides a high-resolution roadmap for understanding the multicellular compartmentation of specialized metabolism.</title>
        <authorList>
            <person name="Sun S."/>
            <person name="Shen X."/>
            <person name="Li Y."/>
            <person name="Li Y."/>
            <person name="Wang S."/>
            <person name="Li R."/>
            <person name="Zhang H."/>
            <person name="Shen G."/>
            <person name="Guo B."/>
            <person name="Wei J."/>
            <person name="Xu J."/>
            <person name="St-Pierre B."/>
            <person name="Chen S."/>
            <person name="Sun C."/>
        </authorList>
    </citation>
    <scope>NUCLEOTIDE SEQUENCE [LARGE SCALE GENOMIC DNA]</scope>
</reference>
<name>A0ACB9ZIK6_CATRO</name>
<proteinExistence type="predicted"/>
<keyword evidence="2" id="KW-1185">Reference proteome</keyword>
<sequence>MSQSAMKTPENSTSFVKLVTKLMLYFIIFSFITFIGYSFKVIHPAHLQNLRVELPISSHRFAVSKTETQLQNSKIEEETQLHHIVFGIAASANLWENRKNYIKLWWKPEQMRGFVWLDKTVSTDIEDQNSLPQLKISTDTSKFGYTNKKGDRSALRLSRIVSETVRIGLNDVRWIVLGDDDTFFVPDNLLKVLSKYDHNQFYYIGSTSESHLQNIRFSYSMAYGGGGFAISYPLAKALEKMQDRCMMRYPELYGSDDRIQACMAELGVPLTKEIGFHQFDLFGNVFGLLAAHPVTPLVSLHHLDVIQPIFPYVNQIQALKRLKLPINLDAAALMQQSICYDKNKRWTISVSWGYAVQIIRGILSPREMEMPVRTFLNWYRKVDETAFTFNTRSLHKNNCQRPFVYTLADALYNPLSNETTTEYAYYRNQNYKCAWKMDDPSYIRRVEVLKKPDPSLWDKGRRRNCCRVLGSKKKDTMVVEVGECREGEIVEV</sequence>
<accession>A0ACB9ZIK6</accession>